<gene>
    <name evidence="2" type="ORF">WKI299_LOCUS15330</name>
</gene>
<dbReference type="EMBL" id="CAJNRF010005971">
    <property type="protein sequence ID" value="CAF2076956.1"/>
    <property type="molecule type" value="Genomic_DNA"/>
</dbReference>
<proteinExistence type="predicted"/>
<sequence length="392" mass="45016">MQISPDVLPRLMTTANRNIHFGNKNKINVFFLLVNDVSVFLYFIIDRVKVINGVQPPLTLENNNNNNNINESDEIKNSRLLNILNWSPLESLTTDTALSTTVQINDENEPKSKNVYNAVQISIELQKKMLNLKARFIDASGRLVNYRRLRASNVYSDLCEMVNRLTTISLENVTENERKTFFINLYNILTIHGIASVNDLPKSVLDLNQFWKTTSYKVGSYFYSIDDIQHGVLRGNKPHSNCTQRHLTFNDPRIKYAMRRCDPRIHFALNCGARSCPQIAIYSSTNLEKALNMATTSFCNAEVDILLENAEVRLSKLFLWYKNDFGRSETEVLRWIAKYIDEPKQSLLKTLLDRQGSKDGLRISYKMYDWMVNNHDGPMPIVVSTATSDLDA</sequence>
<feature type="domain" description="DUF547" evidence="1">
    <location>
        <begin position="171"/>
        <end position="298"/>
    </location>
</feature>
<evidence type="ECO:0000313" key="2">
    <source>
        <dbReference type="EMBL" id="CAF2076956.1"/>
    </source>
</evidence>
<dbReference type="PANTHER" id="PTHR46361">
    <property type="entry name" value="ELECTRON CARRIER/ PROTEIN DISULFIDE OXIDOREDUCTASE"/>
    <property type="match status" value="1"/>
</dbReference>
<dbReference type="Pfam" id="PF04784">
    <property type="entry name" value="DUF547"/>
    <property type="match status" value="1"/>
</dbReference>
<name>A0A816RR37_9BILA</name>
<dbReference type="InterPro" id="IPR006869">
    <property type="entry name" value="DUF547"/>
</dbReference>
<comment type="caution">
    <text evidence="2">The sequence shown here is derived from an EMBL/GenBank/DDBJ whole genome shotgun (WGS) entry which is preliminary data.</text>
</comment>
<dbReference type="Proteomes" id="UP000663856">
    <property type="component" value="Unassembled WGS sequence"/>
</dbReference>
<organism evidence="2 3">
    <name type="scientific">Rotaria magnacalcarata</name>
    <dbReference type="NCBI Taxonomy" id="392030"/>
    <lineage>
        <taxon>Eukaryota</taxon>
        <taxon>Metazoa</taxon>
        <taxon>Spiralia</taxon>
        <taxon>Gnathifera</taxon>
        <taxon>Rotifera</taxon>
        <taxon>Eurotatoria</taxon>
        <taxon>Bdelloidea</taxon>
        <taxon>Philodinida</taxon>
        <taxon>Philodinidae</taxon>
        <taxon>Rotaria</taxon>
    </lineage>
</organism>
<evidence type="ECO:0000313" key="3">
    <source>
        <dbReference type="Proteomes" id="UP000663856"/>
    </source>
</evidence>
<dbReference type="PANTHER" id="PTHR46361:SF3">
    <property type="entry name" value="ELECTRON CARRIER_ PROTEIN DISULFIDE OXIDOREDUCTASE"/>
    <property type="match status" value="1"/>
</dbReference>
<reference evidence="2" key="1">
    <citation type="submission" date="2021-02" db="EMBL/GenBank/DDBJ databases">
        <authorList>
            <person name="Nowell W R."/>
        </authorList>
    </citation>
    <scope>NUCLEOTIDE SEQUENCE</scope>
</reference>
<dbReference type="AlphaFoldDB" id="A0A816RR37"/>
<evidence type="ECO:0000259" key="1">
    <source>
        <dbReference type="Pfam" id="PF04784"/>
    </source>
</evidence>
<protein>
    <recommendedName>
        <fullName evidence="1">DUF547 domain-containing protein</fullName>
    </recommendedName>
</protein>
<accession>A0A816RR37</accession>